<accession>A0A3G6J537</accession>
<dbReference type="AlphaFoldDB" id="A0A3G6J537"/>
<dbReference type="KEGG" id="ccho:CCHOA_03685"/>
<dbReference type="EMBL" id="CP033896">
    <property type="protein sequence ID" value="AZA13147.1"/>
    <property type="molecule type" value="Genomic_DNA"/>
</dbReference>
<sequence length="136" mass="14981">MWQEGQVVFALHRPGIQEKQPMGATLLPRHCCRNTRKLLLIQQVAPGGSRLPCQQSARRRHNRKETGGKAGGGRFNSATGARQSKKGSQVQRSAVAQRFRGKDGALLNSPTSVLERPEWGLPGRICTETFLPQLSL</sequence>
<keyword evidence="3" id="KW-1185">Reference proteome</keyword>
<dbReference type="Proteomes" id="UP000269019">
    <property type="component" value="Chromosome"/>
</dbReference>
<evidence type="ECO:0000313" key="2">
    <source>
        <dbReference type="EMBL" id="AZA13147.1"/>
    </source>
</evidence>
<feature type="region of interest" description="Disordered" evidence="1">
    <location>
        <begin position="50"/>
        <end position="103"/>
    </location>
</feature>
<proteinExistence type="predicted"/>
<feature type="compositionally biased region" description="Polar residues" evidence="1">
    <location>
        <begin position="76"/>
        <end position="94"/>
    </location>
</feature>
<name>A0A3G6J537_9CORY</name>
<evidence type="ECO:0000256" key="1">
    <source>
        <dbReference type="SAM" id="MobiDB-lite"/>
    </source>
</evidence>
<organism evidence="2 3">
    <name type="scientific">Corynebacterium choanae</name>
    <dbReference type="NCBI Taxonomy" id="1862358"/>
    <lineage>
        <taxon>Bacteria</taxon>
        <taxon>Bacillati</taxon>
        <taxon>Actinomycetota</taxon>
        <taxon>Actinomycetes</taxon>
        <taxon>Mycobacteriales</taxon>
        <taxon>Corynebacteriaceae</taxon>
        <taxon>Corynebacterium</taxon>
    </lineage>
</organism>
<gene>
    <name evidence="2" type="ORF">CCHOA_03685</name>
</gene>
<protein>
    <submittedName>
        <fullName evidence="2">Uncharacterized protein</fullName>
    </submittedName>
</protein>
<reference evidence="2 3" key="1">
    <citation type="submission" date="2018-11" db="EMBL/GenBank/DDBJ databases">
        <authorList>
            <person name="Kleinhagauer T."/>
            <person name="Glaeser S.P."/>
            <person name="Spergser J."/>
            <person name="Ruckert C."/>
            <person name="Kaempfer P."/>
            <person name="Busse H.-J."/>
        </authorList>
    </citation>
    <scope>NUCLEOTIDE SEQUENCE [LARGE SCALE GENOMIC DNA]</scope>
    <source>
        <strain evidence="2 3">200CH</strain>
    </source>
</reference>
<evidence type="ECO:0000313" key="3">
    <source>
        <dbReference type="Proteomes" id="UP000269019"/>
    </source>
</evidence>